<reference evidence="8" key="3">
    <citation type="submission" date="2025-05" db="UniProtKB">
        <authorList>
            <consortium name="RefSeq"/>
        </authorList>
    </citation>
    <scope>NUCLEOTIDE SEQUENCE [LARGE SCALE GENOMIC DNA]</scope>
    <source>
        <strain evidence="8">DH4</strain>
    </source>
</reference>
<feature type="region of interest" description="Disordered" evidence="5">
    <location>
        <begin position="960"/>
        <end position="981"/>
    </location>
</feature>
<evidence type="ECO:0000256" key="2">
    <source>
        <dbReference type="ARBA" id="ARBA00023015"/>
    </source>
</evidence>
<sequence length="1170" mass="135152">MCDWDCEVDEDWVNFLKEFTQPLTQDPIVEDDPEADPEYNVSDDEETEFLDKEELRADKAVKVSRKELNDLIAELFEFTDTYSKEQESSKKKKSLENTNFPQIQIENDVVNESETDILPTCKETDHSNLINPNQKELLAVQFRQHVQLMVQHFAMTYMHPDLHSQSQTCKQNLNSIKYLSNGPNSAFNVVNLPDALKLIFDWEKKFLDNEFSEDFKKALIDEDPIKKIYLVQKHKGASIFHPELKKLFMESKALMYPQLLPEIPFRPESIKFVRLPYLKSEENLIALGLEQFLPFVASKPRKFKSKKLQLIDAVQLIIQYLIPCREPHGLIYHIRKRRCAKHANPIKHYFEKGSAPRTIHYITLECDLKAPKDQSINLLPSVWQTYLNNTHTEQKVDVLKRKHILNSHNDVIKKDCFTNGNRNHISNTVLLYNSSINMLPKILPANQKIISKNISKDNLCLNENTNSKILKNISNNATNIELHNIHTLNKERNNSLKIMTSQEKKEKKIDGNEFKKIQNDTNLISTHSKFRKKSSEIVQELPQLRKTTPRLAKTRSAQNMKLMAQVLGPKALSSNNNTLKSREKNEIDTNLEKISTLPKIDNEDEIAELMLASTTIKKDSISRKKAKEARELENIKRLLESENPLNEEERGSKFAASYLQKLHLTLESNNPATLRSIIKLYLDYYERLDNINQMENELSFSNRSKCSQNEQIMEKTAKDKDTITINLYRDICEKLREYPELCTDFLLFLKPHQAAMIDKSVEYIMLQKMNEFVNVAQIYFAKQPSRIAKMMQAITQLSSDTQITLEHIHATMGPILKGHPLVMDLFLQILPTAKPPDSLFASHMFENLTCPVGPHDKSKIYTEDAPELYENIELPVLSLQEDPYGGENCKCNCHNGDETTCKNISEHCISCGTRFLNGKIYLQTSEGLRPAKIIFPGADEEKLENIARVSLKITDKFTSSISSKQRRKSSKNEFHSDEQSCLSKSLPIKENEDGEKLIVKSKKTIKSPSKSTDQKKNLKRSGNEINHMNRNTKKIRISQCKNKRKNKVDKQETKLEYVDSNINHIKSNKYLSIDYKNSDKKTLVKDIEIEMSSDDIKKINSTCEIKNINLNTNVNIKSWTRQEDMILLQAIKKEYSENSLAMVSKILGNRTIDQVKERCETLLSLLEKMM</sequence>
<dbReference type="GeneID" id="552185"/>
<accession>A0A7M7H0Q6</accession>
<organism evidence="8 9">
    <name type="scientific">Apis mellifera</name>
    <name type="common">Honeybee</name>
    <dbReference type="NCBI Taxonomy" id="7460"/>
    <lineage>
        <taxon>Eukaryota</taxon>
        <taxon>Metazoa</taxon>
        <taxon>Ecdysozoa</taxon>
        <taxon>Arthropoda</taxon>
        <taxon>Hexapoda</taxon>
        <taxon>Insecta</taxon>
        <taxon>Pterygota</taxon>
        <taxon>Neoptera</taxon>
        <taxon>Endopterygota</taxon>
        <taxon>Hymenoptera</taxon>
        <taxon>Apocrita</taxon>
        <taxon>Aculeata</taxon>
        <taxon>Apoidea</taxon>
        <taxon>Anthophila</taxon>
        <taxon>Apidae</taxon>
        <taxon>Apis</taxon>
    </lineage>
</organism>
<dbReference type="SUPFAM" id="SSF46689">
    <property type="entry name" value="Homeodomain-like"/>
    <property type="match status" value="1"/>
</dbReference>
<dbReference type="GO" id="GO:0003712">
    <property type="term" value="F:transcription coregulator activity"/>
    <property type="evidence" value="ECO:0007669"/>
    <property type="project" value="TreeGrafter"/>
</dbReference>
<evidence type="ECO:0000313" key="7">
    <source>
        <dbReference type="EnsemblMetazoa" id="XP_006571527"/>
    </source>
</evidence>
<dbReference type="OrthoDB" id="6257037at2759"/>
<feature type="compositionally biased region" description="Acidic residues" evidence="5">
    <location>
        <begin position="28"/>
        <end position="48"/>
    </location>
</feature>
<accession>A0A8U1D033</accession>
<dbReference type="InterPro" id="IPR009057">
    <property type="entry name" value="Homeodomain-like_sf"/>
</dbReference>
<feature type="region of interest" description="Disordered" evidence="5">
    <location>
        <begin position="1001"/>
        <end position="1034"/>
    </location>
</feature>
<keyword evidence="2" id="KW-0805">Transcription regulation</keyword>
<feature type="region of interest" description="Disordered" evidence="5">
    <location>
        <begin position="24"/>
        <end position="48"/>
    </location>
</feature>
<proteinExistence type="predicted"/>
<evidence type="ECO:0000256" key="3">
    <source>
        <dbReference type="ARBA" id="ARBA00023163"/>
    </source>
</evidence>
<dbReference type="PANTHER" id="PTHR16088:SF3">
    <property type="entry name" value="GON-4-LIKE PROTEIN"/>
    <property type="match status" value="1"/>
</dbReference>
<evidence type="ECO:0000256" key="5">
    <source>
        <dbReference type="SAM" id="MobiDB-lite"/>
    </source>
</evidence>
<reference evidence="7" key="1">
    <citation type="submission" date="2021-01" db="UniProtKB">
        <authorList>
            <consortium name="EnsemblMetazoa"/>
        </authorList>
    </citation>
    <scope>IDENTIFICATION</scope>
    <source>
        <strain evidence="7">DH4</strain>
    </source>
</reference>
<reference evidence="9" key="2">
    <citation type="submission" date="2025-04" db="UniProtKB">
        <authorList>
            <consortium name="RefSeq"/>
        </authorList>
    </citation>
    <scope>IDENTIFICATION</scope>
    <source>
        <strain evidence="9">DH4</strain>
        <tissue evidence="9">Whole body</tissue>
    </source>
</reference>
<dbReference type="CDD" id="cd00167">
    <property type="entry name" value="SANT"/>
    <property type="match status" value="1"/>
</dbReference>
<dbReference type="GO" id="GO:0005634">
    <property type="term" value="C:nucleus"/>
    <property type="evidence" value="ECO:0007669"/>
    <property type="project" value="UniProtKB-SubCell"/>
</dbReference>
<dbReference type="EnsemblMetazoa" id="XM_006571464">
    <property type="protein sequence ID" value="XP_006571527"/>
    <property type="gene ID" value="LOC552185"/>
</dbReference>
<comment type="subcellular location">
    <subcellularLocation>
        <location evidence="1">Nucleus</location>
    </subcellularLocation>
</comment>
<keyword evidence="8" id="KW-1185">Reference proteome</keyword>
<evidence type="ECO:0000256" key="1">
    <source>
        <dbReference type="ARBA" id="ARBA00004123"/>
    </source>
</evidence>
<keyword evidence="3" id="KW-0804">Transcription</keyword>
<feature type="domain" description="Myb-like" evidence="6">
    <location>
        <begin position="1111"/>
        <end position="1163"/>
    </location>
</feature>
<dbReference type="GO" id="GO:0006355">
    <property type="term" value="P:regulation of DNA-templated transcription"/>
    <property type="evidence" value="ECO:0007669"/>
    <property type="project" value="TreeGrafter"/>
</dbReference>
<evidence type="ECO:0000313" key="9">
    <source>
        <dbReference type="RefSeq" id="XP_006571527.1"/>
    </source>
</evidence>
<dbReference type="PANTHER" id="PTHR16088">
    <property type="entry name" value="YY1 ASSOCIATED PROTEIN-RELATED"/>
    <property type="match status" value="1"/>
</dbReference>
<name>A0A7M7H0Q6_APIME</name>
<gene>
    <name evidence="9" type="primary">LOC552185</name>
    <name evidence="7" type="synonym">552185</name>
</gene>
<dbReference type="PROSITE" id="PS50090">
    <property type="entry name" value="MYB_LIKE"/>
    <property type="match status" value="1"/>
</dbReference>
<dbReference type="KEGG" id="ame:552185"/>
<protein>
    <submittedName>
        <fullName evidence="9">GON-4-like protein</fullName>
    </submittedName>
</protein>
<dbReference type="Proteomes" id="UP000005203">
    <property type="component" value="Linkage group LG1"/>
</dbReference>
<dbReference type="OMA" id="SVEYIML"/>
<dbReference type="InterPro" id="IPR052435">
    <property type="entry name" value="YY1-Transcr_Regul"/>
</dbReference>
<dbReference type="CTD" id="2768848"/>
<accession>A0A8B6Z9M8</accession>
<dbReference type="RefSeq" id="XP_006571527.1">
    <property type="nucleotide sequence ID" value="XM_006571464.2"/>
</dbReference>
<dbReference type="InterPro" id="IPR001005">
    <property type="entry name" value="SANT/Myb"/>
</dbReference>
<dbReference type="AlphaFoldDB" id="A0A7M7H0Q6"/>
<evidence type="ECO:0000256" key="4">
    <source>
        <dbReference type="ARBA" id="ARBA00023242"/>
    </source>
</evidence>
<evidence type="ECO:0000259" key="6">
    <source>
        <dbReference type="PROSITE" id="PS50090"/>
    </source>
</evidence>
<dbReference type="Gene3D" id="1.10.10.60">
    <property type="entry name" value="Homeodomain-like"/>
    <property type="match status" value="1"/>
</dbReference>
<dbReference type="SMART" id="SM00717">
    <property type="entry name" value="SANT"/>
    <property type="match status" value="1"/>
</dbReference>
<keyword evidence="4" id="KW-0539">Nucleus</keyword>
<evidence type="ECO:0000313" key="8">
    <source>
        <dbReference type="Proteomes" id="UP000005203"/>
    </source>
</evidence>